<dbReference type="OrthoDB" id="251990at2759"/>
<proteinExistence type="predicted"/>
<protein>
    <submittedName>
        <fullName evidence="3">Putative mitotubule-associated protein Gb4</fullName>
    </submittedName>
</protein>
<name>A0A3R7KEM3_TRYRA</name>
<dbReference type="RefSeq" id="XP_029234914.1">
    <property type="nucleotide sequence ID" value="XM_029385240.1"/>
</dbReference>
<sequence length="201" mass="22222">MKPNSTEYPCRGIWHAMPEELRARANALPRGAKATPETNHNTVPAVPTGATLTAALPTQPFCAEPQTGATKPKPGPWPEEGKRPEGTEHQRKGKHASVSERDGSMASRNALKTKHTVHFRGRGWENLLNEKRSELAQSFTQDVVEATGLDARQVENLTFEFAGMLLVKFVLAPKNVQEHMSDLHGMLQSCKFPHIIALYKP</sequence>
<accession>A0A3R7KEM3</accession>
<feature type="domain" description="Flagellar attachment zone protein 1 conserved" evidence="2">
    <location>
        <begin position="112"/>
        <end position="200"/>
    </location>
</feature>
<dbReference type="GeneID" id="40332423"/>
<evidence type="ECO:0000313" key="3">
    <source>
        <dbReference type="EMBL" id="RNE98939.1"/>
    </source>
</evidence>
<dbReference type="Pfam" id="PF23398">
    <property type="entry name" value="FAZ1_cons"/>
    <property type="match status" value="1"/>
</dbReference>
<dbReference type="Proteomes" id="UP000283634">
    <property type="component" value="Unassembled WGS sequence"/>
</dbReference>
<organism evidence="3 4">
    <name type="scientific">Trypanosoma rangeli</name>
    <dbReference type="NCBI Taxonomy" id="5698"/>
    <lineage>
        <taxon>Eukaryota</taxon>
        <taxon>Discoba</taxon>
        <taxon>Euglenozoa</taxon>
        <taxon>Kinetoplastea</taxon>
        <taxon>Metakinetoplastina</taxon>
        <taxon>Trypanosomatida</taxon>
        <taxon>Trypanosomatidae</taxon>
        <taxon>Trypanosoma</taxon>
        <taxon>Herpetosoma</taxon>
    </lineage>
</organism>
<feature type="region of interest" description="Disordered" evidence="1">
    <location>
        <begin position="61"/>
        <end position="110"/>
    </location>
</feature>
<dbReference type="AlphaFoldDB" id="A0A3R7KEM3"/>
<evidence type="ECO:0000313" key="4">
    <source>
        <dbReference type="Proteomes" id="UP000283634"/>
    </source>
</evidence>
<feature type="compositionally biased region" description="Basic and acidic residues" evidence="1">
    <location>
        <begin position="79"/>
        <end position="90"/>
    </location>
</feature>
<evidence type="ECO:0000259" key="2">
    <source>
        <dbReference type="Pfam" id="PF23398"/>
    </source>
</evidence>
<dbReference type="VEuPathDB" id="TriTrypDB:TRSC58_06377"/>
<dbReference type="OMA" id="HAMPEEL"/>
<dbReference type="InterPro" id="IPR056614">
    <property type="entry name" value="FAZ1_cons"/>
</dbReference>
<comment type="caution">
    <text evidence="3">The sequence shown here is derived from an EMBL/GenBank/DDBJ whole genome shotgun (WGS) entry which is preliminary data.</text>
</comment>
<dbReference type="EMBL" id="MKGL01000423">
    <property type="protein sequence ID" value="RNE98939.1"/>
    <property type="molecule type" value="Genomic_DNA"/>
</dbReference>
<evidence type="ECO:0000256" key="1">
    <source>
        <dbReference type="SAM" id="MobiDB-lite"/>
    </source>
</evidence>
<keyword evidence="4" id="KW-1185">Reference proteome</keyword>
<reference evidence="3 4" key="1">
    <citation type="journal article" date="2018" name="BMC Genomics">
        <title>Genomic comparison of Trypanosoma conorhini and Trypanosoma rangeli to Trypanosoma cruzi strains of high and low virulence.</title>
        <authorList>
            <person name="Bradwell K.R."/>
            <person name="Koparde V.N."/>
            <person name="Matveyev A.V."/>
            <person name="Serrano M.G."/>
            <person name="Alves J.M."/>
            <person name="Parikh H."/>
            <person name="Huang B."/>
            <person name="Lee V."/>
            <person name="Espinosa-Alvarez O."/>
            <person name="Ortiz P.A."/>
            <person name="Costa-Martins A.G."/>
            <person name="Teixeira M.M."/>
            <person name="Buck G.A."/>
        </authorList>
    </citation>
    <scope>NUCLEOTIDE SEQUENCE [LARGE SCALE GENOMIC DNA]</scope>
    <source>
        <strain evidence="3 4">AM80</strain>
    </source>
</reference>
<gene>
    <name evidence="3" type="ORF">TraAM80_08490</name>
</gene>